<dbReference type="InterPro" id="IPR046347">
    <property type="entry name" value="bZIP_sf"/>
</dbReference>
<dbReference type="Proteomes" id="UP000242638">
    <property type="component" value="Unassembled WGS sequence"/>
</dbReference>
<reference evidence="7" key="2">
    <citation type="submission" date="2025-08" db="UniProtKB">
        <authorList>
            <consortium name="Ensembl"/>
        </authorList>
    </citation>
    <scope>IDENTIFICATION</scope>
    <source>
        <strain evidence="7">Guanapo</strain>
    </source>
</reference>
<organism evidence="7 8">
    <name type="scientific">Poecilia reticulata</name>
    <name type="common">Guppy</name>
    <name type="synonym">Acanthophacelus reticulatus</name>
    <dbReference type="NCBI Taxonomy" id="8081"/>
    <lineage>
        <taxon>Eukaryota</taxon>
        <taxon>Metazoa</taxon>
        <taxon>Chordata</taxon>
        <taxon>Craniata</taxon>
        <taxon>Vertebrata</taxon>
        <taxon>Euteleostomi</taxon>
        <taxon>Actinopterygii</taxon>
        <taxon>Neopterygii</taxon>
        <taxon>Teleostei</taxon>
        <taxon>Neoteleostei</taxon>
        <taxon>Acanthomorphata</taxon>
        <taxon>Ovalentaria</taxon>
        <taxon>Atherinomorphae</taxon>
        <taxon>Cyprinodontiformes</taxon>
        <taxon>Poeciliidae</taxon>
        <taxon>Poeciliinae</taxon>
        <taxon>Poecilia</taxon>
    </lineage>
</organism>
<keyword evidence="2" id="KW-0805">Transcription regulation</keyword>
<protein>
    <recommendedName>
        <fullName evidence="6">BZIP domain-containing protein</fullName>
    </recommendedName>
</protein>
<dbReference type="PANTHER" id="PTHR15284:SF6">
    <property type="entry name" value="HYPOTHETICAL LOC799271-RELATED"/>
    <property type="match status" value="1"/>
</dbReference>
<accession>A0A3P9NU04</accession>
<dbReference type="PROSITE" id="PS00036">
    <property type="entry name" value="BZIP_BASIC"/>
    <property type="match status" value="1"/>
</dbReference>
<evidence type="ECO:0000259" key="6">
    <source>
        <dbReference type="PROSITE" id="PS50217"/>
    </source>
</evidence>
<dbReference type="STRING" id="8081.ENSPREP00000012953"/>
<evidence type="ECO:0000256" key="1">
    <source>
        <dbReference type="ARBA" id="ARBA00006079"/>
    </source>
</evidence>
<keyword evidence="4" id="KW-0804">Transcription</keyword>
<keyword evidence="8" id="KW-1185">Reference proteome</keyword>
<keyword evidence="3" id="KW-0238">DNA-binding</keyword>
<dbReference type="GO" id="GO:0003700">
    <property type="term" value="F:DNA-binding transcription factor activity"/>
    <property type="evidence" value="ECO:0007669"/>
    <property type="project" value="InterPro"/>
</dbReference>
<evidence type="ECO:0000256" key="4">
    <source>
        <dbReference type="ARBA" id="ARBA00023163"/>
    </source>
</evidence>
<dbReference type="GO" id="GO:0003677">
    <property type="term" value="F:DNA binding"/>
    <property type="evidence" value="ECO:0007669"/>
    <property type="project" value="UniProtKB-KW"/>
</dbReference>
<dbReference type="Pfam" id="PF07716">
    <property type="entry name" value="bZIP_2"/>
    <property type="match status" value="1"/>
</dbReference>
<dbReference type="AlphaFoldDB" id="A0A3P9NU04"/>
<evidence type="ECO:0000313" key="8">
    <source>
        <dbReference type="Proteomes" id="UP000242638"/>
    </source>
</evidence>
<feature type="domain" description="BZIP" evidence="6">
    <location>
        <begin position="63"/>
        <end position="116"/>
    </location>
</feature>
<reference evidence="7" key="3">
    <citation type="submission" date="2025-09" db="UniProtKB">
        <authorList>
            <consortium name="Ensembl"/>
        </authorList>
    </citation>
    <scope>IDENTIFICATION</scope>
    <source>
        <strain evidence="7">Guanapo</strain>
    </source>
</reference>
<keyword evidence="5" id="KW-0539">Nucleus</keyword>
<evidence type="ECO:0000256" key="3">
    <source>
        <dbReference type="ARBA" id="ARBA00023125"/>
    </source>
</evidence>
<dbReference type="SUPFAM" id="SSF57959">
    <property type="entry name" value="Leucine zipper domain"/>
    <property type="match status" value="1"/>
</dbReference>
<dbReference type="FunFam" id="1.20.5.170:FF:000025">
    <property type="entry name" value="nuclear factor interleukin-3-regulated protein-like"/>
    <property type="match status" value="1"/>
</dbReference>
<dbReference type="Gene3D" id="1.20.5.170">
    <property type="match status" value="1"/>
</dbReference>
<dbReference type="GO" id="GO:0005634">
    <property type="term" value="C:nucleus"/>
    <property type="evidence" value="ECO:0007669"/>
    <property type="project" value="TreeGrafter"/>
</dbReference>
<name>A0A3P9NU04_POERE</name>
<evidence type="ECO:0000313" key="7">
    <source>
        <dbReference type="Ensembl" id="ENSPREP00000012953.1"/>
    </source>
</evidence>
<dbReference type="PROSITE" id="PS50217">
    <property type="entry name" value="BZIP"/>
    <property type="match status" value="1"/>
</dbReference>
<reference evidence="8" key="1">
    <citation type="submission" date="2013-11" db="EMBL/GenBank/DDBJ databases">
        <title>The genomic landscape of the Guanapo guppy.</title>
        <authorList>
            <person name="Kuenstner A."/>
            <person name="Dreyer C."/>
        </authorList>
    </citation>
    <scope>NUCLEOTIDE SEQUENCE</scope>
    <source>
        <strain evidence="8">Guanapo</strain>
    </source>
</reference>
<comment type="similarity">
    <text evidence="1">Belongs to the bZIP family. NFIL3 subfamily.</text>
</comment>
<proteinExistence type="inferred from homology"/>
<dbReference type="SMART" id="SM00338">
    <property type="entry name" value="BRLZ"/>
    <property type="match status" value="1"/>
</dbReference>
<dbReference type="GeneTree" id="ENSGT00940000164108"/>
<evidence type="ECO:0000256" key="5">
    <source>
        <dbReference type="ARBA" id="ARBA00023242"/>
    </source>
</evidence>
<sequence>MEPWKVAWKSIHLTPTSGPDPGLVPVTRPSLLARRLVRLRACRSHLSPVRRRKREMIPADKKDATYWDKRRKNNEAAKRSREKRRINDLLMEGQLLALSEENAQLRAQVLNLQYHT</sequence>
<evidence type="ECO:0000256" key="2">
    <source>
        <dbReference type="ARBA" id="ARBA00023015"/>
    </source>
</evidence>
<dbReference type="PANTHER" id="PTHR15284">
    <property type="entry name" value="NUCLEAR FACTOR INTERLEUKIN-3-REGULATED PROTEIN"/>
    <property type="match status" value="1"/>
</dbReference>
<dbReference type="InterPro" id="IPR047229">
    <property type="entry name" value="NFIL3-like"/>
</dbReference>
<dbReference type="GO" id="GO:0007623">
    <property type="term" value="P:circadian rhythm"/>
    <property type="evidence" value="ECO:0007669"/>
    <property type="project" value="TreeGrafter"/>
</dbReference>
<dbReference type="Ensembl" id="ENSPRET00000013089.1">
    <property type="protein sequence ID" value="ENSPREP00000012953.1"/>
    <property type="gene ID" value="ENSPREG00000008799.1"/>
</dbReference>
<dbReference type="InterPro" id="IPR004827">
    <property type="entry name" value="bZIP"/>
</dbReference>